<protein>
    <submittedName>
        <fullName evidence="3">Transglutaminase-like domain-containing protein</fullName>
    </submittedName>
</protein>
<proteinExistence type="predicted"/>
<feature type="compositionally biased region" description="Pro residues" evidence="1">
    <location>
        <begin position="202"/>
        <end position="218"/>
    </location>
</feature>
<sequence length="218" mass="24478">MTPRRILRRLAVVAARGCVDLARMGGSRHPRRTRGLLVVLALWSTSPLSAISLEELDGHPDLTPKSYASFFEDFEYRLFREVQPPDQFLLNRVGDCDDYAILADHLLPKHGYETRLIHVRLAGMVSHAVCYVTEERVYLDYNNRAVFFRLTKSKPSLRAIAQKVADSLNANWTSASEFVYTYVSDRKVITATVVRTADPADDPPPGKAPPPPSNLLVN</sequence>
<dbReference type="Gene3D" id="3.10.620.30">
    <property type="match status" value="1"/>
</dbReference>
<evidence type="ECO:0000259" key="2">
    <source>
        <dbReference type="Pfam" id="PF04473"/>
    </source>
</evidence>
<evidence type="ECO:0000313" key="4">
    <source>
        <dbReference type="Proteomes" id="UP000738431"/>
    </source>
</evidence>
<dbReference type="EMBL" id="CP139781">
    <property type="protein sequence ID" value="WRQ87016.1"/>
    <property type="molecule type" value="Genomic_DNA"/>
</dbReference>
<evidence type="ECO:0000313" key="3">
    <source>
        <dbReference type="EMBL" id="WRQ87016.1"/>
    </source>
</evidence>
<accession>A0ABZ1C6D2</accession>
<feature type="domain" description="Transglutaminase-like" evidence="2">
    <location>
        <begin position="74"/>
        <end position="135"/>
    </location>
</feature>
<name>A0ABZ1C6D2_9BACT</name>
<gene>
    <name evidence="3" type="ORF">K1X11_019555</name>
</gene>
<dbReference type="RefSeq" id="WP_221029569.1">
    <property type="nucleotide sequence ID" value="NZ_CP139781.1"/>
</dbReference>
<dbReference type="InterPro" id="IPR007562">
    <property type="entry name" value="Transglutaminase-like_domain"/>
</dbReference>
<dbReference type="Proteomes" id="UP000738431">
    <property type="component" value="Chromosome"/>
</dbReference>
<reference evidence="3 4" key="1">
    <citation type="submission" date="2023-12" db="EMBL/GenBank/DDBJ databases">
        <title>Description of an unclassified Opitutus bacterium of Verrucomicrobiota.</title>
        <authorList>
            <person name="Zhang D.-F."/>
        </authorList>
    </citation>
    <scope>NUCLEOTIDE SEQUENCE [LARGE SCALE GENOMIC DNA]</scope>
    <source>
        <strain evidence="3 4">WL0086</strain>
    </source>
</reference>
<feature type="region of interest" description="Disordered" evidence="1">
    <location>
        <begin position="196"/>
        <end position="218"/>
    </location>
</feature>
<keyword evidence="4" id="KW-1185">Reference proteome</keyword>
<evidence type="ECO:0000256" key="1">
    <source>
        <dbReference type="SAM" id="MobiDB-lite"/>
    </source>
</evidence>
<dbReference type="Pfam" id="PF04473">
    <property type="entry name" value="DUF553"/>
    <property type="match status" value="1"/>
</dbReference>
<organism evidence="3 4">
    <name type="scientific">Actomonas aquatica</name>
    <dbReference type="NCBI Taxonomy" id="2866162"/>
    <lineage>
        <taxon>Bacteria</taxon>
        <taxon>Pseudomonadati</taxon>
        <taxon>Verrucomicrobiota</taxon>
        <taxon>Opitutia</taxon>
        <taxon>Opitutales</taxon>
        <taxon>Opitutaceae</taxon>
        <taxon>Actomonas</taxon>
    </lineage>
</organism>